<feature type="transmembrane region" description="Helical" evidence="8">
    <location>
        <begin position="807"/>
        <end position="828"/>
    </location>
</feature>
<evidence type="ECO:0000256" key="6">
    <source>
        <dbReference type="ARBA" id="ARBA00022989"/>
    </source>
</evidence>
<evidence type="ECO:0000256" key="1">
    <source>
        <dbReference type="ARBA" id="ARBA00004651"/>
    </source>
</evidence>
<evidence type="ECO:0000256" key="4">
    <source>
        <dbReference type="ARBA" id="ARBA00022679"/>
    </source>
</evidence>
<evidence type="ECO:0000256" key="8">
    <source>
        <dbReference type="SAM" id="Phobius"/>
    </source>
</evidence>
<dbReference type="Pfam" id="PF00535">
    <property type="entry name" value="Glycos_transf_2"/>
    <property type="match status" value="1"/>
</dbReference>
<evidence type="ECO:0000313" key="11">
    <source>
        <dbReference type="EMBL" id="CAI3971448.1"/>
    </source>
</evidence>
<dbReference type="FunFam" id="3.90.550.10:FF:000079">
    <property type="entry name" value="Probable glycosyl transferase"/>
    <property type="match status" value="1"/>
</dbReference>
<evidence type="ECO:0000259" key="10">
    <source>
        <dbReference type="Pfam" id="PF13231"/>
    </source>
</evidence>
<dbReference type="Pfam" id="PF13231">
    <property type="entry name" value="PMT_2"/>
    <property type="match status" value="2"/>
</dbReference>
<dbReference type="EMBL" id="CAMXCT010000001">
    <property type="protein sequence ID" value="CAI3971448.1"/>
    <property type="molecule type" value="Genomic_DNA"/>
</dbReference>
<dbReference type="InterPro" id="IPR050297">
    <property type="entry name" value="LipidA_mod_glycosyltrf_83"/>
</dbReference>
<dbReference type="Proteomes" id="UP001152797">
    <property type="component" value="Unassembled WGS sequence"/>
</dbReference>
<feature type="transmembrane region" description="Helical" evidence="8">
    <location>
        <begin position="1003"/>
        <end position="1022"/>
    </location>
</feature>
<feature type="transmembrane region" description="Helical" evidence="8">
    <location>
        <begin position="598"/>
        <end position="618"/>
    </location>
</feature>
<evidence type="ECO:0000313" key="13">
    <source>
        <dbReference type="EMBL" id="CAL4758760.1"/>
    </source>
</evidence>
<feature type="transmembrane region" description="Helical" evidence="8">
    <location>
        <begin position="680"/>
        <end position="698"/>
    </location>
</feature>
<evidence type="ECO:0000256" key="2">
    <source>
        <dbReference type="ARBA" id="ARBA00022475"/>
    </source>
</evidence>
<feature type="transmembrane region" description="Helical" evidence="8">
    <location>
        <begin position="279"/>
        <end position="300"/>
    </location>
</feature>
<feature type="transmembrane region" description="Helical" evidence="8">
    <location>
        <begin position="341"/>
        <end position="357"/>
    </location>
</feature>
<feature type="domain" description="Glycosyltransferase RgtA/B/C/D-like" evidence="10">
    <location>
        <begin position="80"/>
        <end position="242"/>
    </location>
</feature>
<feature type="transmembrane region" description="Helical" evidence="8">
    <location>
        <begin position="766"/>
        <end position="795"/>
    </location>
</feature>
<feature type="transmembrane region" description="Helical" evidence="8">
    <location>
        <begin position="735"/>
        <end position="754"/>
    </location>
</feature>
<dbReference type="EMBL" id="CAMXCT020000001">
    <property type="protein sequence ID" value="CAL1124823.1"/>
    <property type="molecule type" value="Genomic_DNA"/>
</dbReference>
<dbReference type="Gene3D" id="3.90.550.10">
    <property type="entry name" value="Spore Coat Polysaccharide Biosynthesis Protein SpsA, Chain A"/>
    <property type="match status" value="1"/>
</dbReference>
<feature type="transmembrane region" description="Helical" evidence="8">
    <location>
        <begin position="704"/>
        <end position="723"/>
    </location>
</feature>
<feature type="domain" description="Glycosyltransferase 2-like" evidence="9">
    <location>
        <begin position="1147"/>
        <end position="1309"/>
    </location>
</feature>
<comment type="caution">
    <text evidence="11">The sequence shown here is derived from an EMBL/GenBank/DDBJ whole genome shotgun (WGS) entry which is preliminary data.</text>
</comment>
<feature type="domain" description="Glycosyltransferase RgtA/B/C/D-like" evidence="10">
    <location>
        <begin position="658"/>
        <end position="820"/>
    </location>
</feature>
<feature type="transmembrane region" description="Helical" evidence="8">
    <location>
        <begin position="858"/>
        <end position="879"/>
    </location>
</feature>
<dbReference type="CDD" id="cd04187">
    <property type="entry name" value="DPM1_like_bac"/>
    <property type="match status" value="1"/>
</dbReference>
<feature type="transmembrane region" description="Helical" evidence="8">
    <location>
        <begin position="21"/>
        <end position="41"/>
    </location>
</feature>
<dbReference type="OrthoDB" id="2603at2759"/>
<feature type="transmembrane region" description="Helical" evidence="8">
    <location>
        <begin position="125"/>
        <end position="143"/>
    </location>
</feature>
<name>A0A9P1FD21_9DINO</name>
<feature type="transmembrane region" description="Helical" evidence="8">
    <location>
        <begin position="312"/>
        <end position="329"/>
    </location>
</feature>
<evidence type="ECO:0000313" key="14">
    <source>
        <dbReference type="Proteomes" id="UP001152797"/>
    </source>
</evidence>
<evidence type="ECO:0000259" key="9">
    <source>
        <dbReference type="Pfam" id="PF00535"/>
    </source>
</evidence>
<keyword evidence="5 8" id="KW-0812">Transmembrane</keyword>
<dbReference type="PANTHER" id="PTHR33908">
    <property type="entry name" value="MANNOSYLTRANSFERASE YKCB-RELATED"/>
    <property type="match status" value="1"/>
</dbReference>
<comment type="subcellular location">
    <subcellularLocation>
        <location evidence="1">Cell membrane</location>
        <topology evidence="1">Multi-pass membrane protein</topology>
    </subcellularLocation>
</comment>
<keyword evidence="4" id="KW-0808">Transferase</keyword>
<keyword evidence="6 8" id="KW-1133">Transmembrane helix</keyword>
<accession>A0A9P1FD21</accession>
<feature type="transmembrane region" description="Helical" evidence="8">
    <location>
        <begin position="155"/>
        <end position="173"/>
    </location>
</feature>
<keyword evidence="3" id="KW-0328">Glycosyltransferase</keyword>
<protein>
    <submittedName>
        <fullName evidence="13">Uncharacterized glycosyltransferase YkcC</fullName>
    </submittedName>
</protein>
<feature type="transmembrane region" description="Helical" evidence="8">
    <location>
        <begin position="227"/>
        <end position="247"/>
    </location>
</feature>
<feature type="transmembrane region" description="Helical" evidence="8">
    <location>
        <begin position="394"/>
        <end position="413"/>
    </location>
</feature>
<dbReference type="InterPro" id="IPR001173">
    <property type="entry name" value="Glyco_trans_2-like"/>
</dbReference>
<dbReference type="GO" id="GO:0008610">
    <property type="term" value="P:lipid biosynthetic process"/>
    <property type="evidence" value="ECO:0007669"/>
    <property type="project" value="UniProtKB-ARBA"/>
</dbReference>
<reference evidence="11" key="1">
    <citation type="submission" date="2022-10" db="EMBL/GenBank/DDBJ databases">
        <authorList>
            <person name="Chen Y."/>
            <person name="Dougan E. K."/>
            <person name="Chan C."/>
            <person name="Rhodes N."/>
            <person name="Thang M."/>
        </authorList>
    </citation>
    <scope>NUCLEOTIDE SEQUENCE</scope>
</reference>
<evidence type="ECO:0000256" key="7">
    <source>
        <dbReference type="ARBA" id="ARBA00023136"/>
    </source>
</evidence>
<feature type="transmembrane region" description="Helical" evidence="8">
    <location>
        <begin position="948"/>
        <end position="967"/>
    </location>
</feature>
<proteinExistence type="predicted"/>
<keyword evidence="14" id="KW-1185">Reference proteome</keyword>
<feature type="transmembrane region" description="Helical" evidence="8">
    <location>
        <begin position="973"/>
        <end position="991"/>
    </location>
</feature>
<dbReference type="PANTHER" id="PTHR33908:SF3">
    <property type="entry name" value="UNDECAPRENYL PHOSPHATE-ALPHA-4-AMINO-4-DEOXY-L-ARABINOSE ARABINOSYL TRANSFERASE"/>
    <property type="match status" value="1"/>
</dbReference>
<dbReference type="InterPro" id="IPR038731">
    <property type="entry name" value="RgtA/B/C-like"/>
</dbReference>
<feature type="transmembrane region" description="Helical" evidence="8">
    <location>
        <begin position="425"/>
        <end position="444"/>
    </location>
</feature>
<feature type="transmembrane region" description="Helical" evidence="8">
    <location>
        <begin position="891"/>
        <end position="908"/>
    </location>
</feature>
<evidence type="ECO:0000256" key="5">
    <source>
        <dbReference type="ARBA" id="ARBA00022692"/>
    </source>
</evidence>
<dbReference type="InterPro" id="IPR029044">
    <property type="entry name" value="Nucleotide-diphossugar_trans"/>
</dbReference>
<organism evidence="11">
    <name type="scientific">Cladocopium goreaui</name>
    <dbReference type="NCBI Taxonomy" id="2562237"/>
    <lineage>
        <taxon>Eukaryota</taxon>
        <taxon>Sar</taxon>
        <taxon>Alveolata</taxon>
        <taxon>Dinophyceae</taxon>
        <taxon>Suessiales</taxon>
        <taxon>Symbiodiniaceae</taxon>
        <taxon>Cladocopium</taxon>
    </lineage>
</organism>
<keyword evidence="2" id="KW-1003">Cell membrane</keyword>
<feature type="transmembrane region" description="Helical" evidence="8">
    <location>
        <begin position="369"/>
        <end position="388"/>
    </location>
</feature>
<dbReference type="GO" id="GO:0010041">
    <property type="term" value="P:response to iron(III) ion"/>
    <property type="evidence" value="ECO:0007669"/>
    <property type="project" value="TreeGrafter"/>
</dbReference>
<feature type="transmembrane region" description="Helical" evidence="8">
    <location>
        <begin position="1404"/>
        <end position="1425"/>
    </location>
</feature>
<dbReference type="EMBL" id="CAMXCT030000001">
    <property type="protein sequence ID" value="CAL4758760.1"/>
    <property type="molecule type" value="Genomic_DNA"/>
</dbReference>
<dbReference type="GO" id="GO:0005886">
    <property type="term" value="C:plasma membrane"/>
    <property type="evidence" value="ECO:0007669"/>
    <property type="project" value="UniProtKB-SubCell"/>
</dbReference>
<dbReference type="GO" id="GO:0016763">
    <property type="term" value="F:pentosyltransferase activity"/>
    <property type="evidence" value="ECO:0007669"/>
    <property type="project" value="TreeGrafter"/>
</dbReference>
<evidence type="ECO:0000256" key="3">
    <source>
        <dbReference type="ARBA" id="ARBA00022676"/>
    </source>
</evidence>
<dbReference type="SUPFAM" id="SSF53448">
    <property type="entry name" value="Nucleotide-diphospho-sugar transferases"/>
    <property type="match status" value="1"/>
</dbReference>
<feature type="transmembrane region" description="Helical" evidence="8">
    <location>
        <begin position="185"/>
        <end position="218"/>
    </location>
</feature>
<gene>
    <name evidence="11" type="ORF">C1SCF055_LOCUS38</name>
</gene>
<keyword evidence="7 8" id="KW-0472">Membrane</keyword>
<feature type="transmembrane region" description="Helical" evidence="8">
    <location>
        <begin position="101"/>
        <end position="119"/>
    </location>
</feature>
<feature type="transmembrane region" description="Helical" evidence="8">
    <location>
        <begin position="1371"/>
        <end position="1392"/>
    </location>
</feature>
<evidence type="ECO:0000313" key="12">
    <source>
        <dbReference type="EMBL" id="CAL1124823.1"/>
    </source>
</evidence>
<reference evidence="12" key="2">
    <citation type="submission" date="2024-04" db="EMBL/GenBank/DDBJ databases">
        <authorList>
            <person name="Chen Y."/>
            <person name="Shah S."/>
            <person name="Dougan E. K."/>
            <person name="Thang M."/>
            <person name="Chan C."/>
        </authorList>
    </citation>
    <scope>NUCLEOTIDE SEQUENCE [LARGE SCALE GENOMIC DNA]</scope>
</reference>
<sequence>MDVLSMSSAIEIESTETEYRLTWRAALLVALFAGSLMLLHLGPTRTLTHHEVLFAQPAKEMLATGNWFVPRFSGIPSTYKPPGTHWVLAATMAITGSESEWVLRVPSAIAVVITALIVAAMTARWFGTLTGVVAGLMQVTLYYVLQLGRLAECDVFLIACTTGAFYAFAAGNIDSPRGRSEARWLPWLFYTCVGLSYLFKGLVGPVFTLAACGLYLVVRREARVLKFLLNPIGIGILLCCSVGWLLMAYQDYPKIISDQILNHVGRFQGEMEGGKNPFFYLYTIPFILLPWTPFCLIGLVWAARSERFPRALWWWAVCALIPGIVLLSMSEFKSKHYPAPLMPPLTMIAAVAMIQYFRWRQHTPLRWHVVAAIACIVGNVAAVVAVLVLQPDSYGLIAVLVGLIGLTQVSMIYFEYRGQLRTELVTLFTAAWFVCLGALTLVSLDHDSYRDPTMLARRANEVIPANEPAYIVGLSENQITFYLNSRVDRVVEPEQFVRTQPGDGPWYVIAPEDTSAVLAGQGRVEIVDQCASIRRGEQPGDRITLFRVDRNRTADAGDPRRPISGGVLDGLRECSDMSDLNNATPNRLDSGDGANTEYRLTFGAAALVAVFAGGLLLAHFGPTRALTHHEVMFAQPAKEMLVTGNWVLPKFAGVPCTHKPPGTNWILAATMAVTGSQSEWVVRAPSALAGTIAALLVAAMTARWFGTLTGVVAGVMQVSMYYVLQLGRLAECDVFLIASTTGALFAFAVANIESPRGRSDARWLPWVFYGCVTLSFLFKGLVGPIFTLGACGLYLLVSREWRVFRFLLNPVGIVLLLVVPAGWLALAYGQYPTILHDQIVHHFGRMQGELQGEKNPFFYLYSIPMILLPWAPFCLIGTVWAARSDSFPKPLLRLAICWLIPGLLVLSMSEFKSKHYPAPLMPPLTMIGAVAMVRYFQWRQSNAWQWHVAALVACVLGTAAGVGAILAFQPEGYRFIAILAAVLGSGILLMIFFELRGHLRAELVAMSIATWIVCSGSLYLVARHHDSYHDATALAGRANERLSEEVPVYVVGLVENQITYYLKSPVVRVDEVDELQNTQVGAGPWYVLAPEKMQSQLATSGRAYPVDRCDSVRRYNAEGERITLNTTESVPNSSTLIPLIEVPALISVVIPCFNEGPVVRLAHRAVCQVAGNWNDSFELLLVDDGSSDDTWEIIRELHNSDPRVEGIRLARNFGHQAAVGAGLERASGEVVVVLDADLQDPPELVAEMLDRWAEGYDVVYAQRKRREGETWFKKLTAYVYYRLLARTSEVDIPRDTGDFALMDAAVVQQLVAMREHAIYWRGLRSWTGGRQTAVQYDRPPRVEGEAKYSFLKSLRLAIDGLLAFSNLPLRLSLFAGATVLAVTGVGLLDSLASRLIGTYSGWGLGLGTLGTWFIGGVQLVCLGVVGEYLNRIYEEVRNRPRWIVSETLGSKQKQVSVGTKLRKAG</sequence>